<dbReference type="RefSeq" id="WP_310575465.1">
    <property type="nucleotide sequence ID" value="NZ_JAVKPK010000020.1"/>
</dbReference>
<feature type="transmembrane region" description="Helical" evidence="1">
    <location>
        <begin position="290"/>
        <end position="309"/>
    </location>
</feature>
<comment type="caution">
    <text evidence="2">The sequence shown here is derived from an EMBL/GenBank/DDBJ whole genome shotgun (WGS) entry which is preliminary data.</text>
</comment>
<proteinExistence type="predicted"/>
<accession>A0ABU2D0E7</accession>
<keyword evidence="1" id="KW-0812">Transmembrane</keyword>
<dbReference type="Pfam" id="PF11449">
    <property type="entry name" value="ArsP_2"/>
    <property type="match status" value="1"/>
</dbReference>
<evidence type="ECO:0000313" key="3">
    <source>
        <dbReference type="Proteomes" id="UP001246244"/>
    </source>
</evidence>
<feature type="transmembrane region" description="Helical" evidence="1">
    <location>
        <begin position="259"/>
        <end position="278"/>
    </location>
</feature>
<dbReference type="EMBL" id="JAVKPK010000020">
    <property type="protein sequence ID" value="MDR7665438.1"/>
    <property type="molecule type" value="Genomic_DNA"/>
</dbReference>
<dbReference type="NCBIfam" id="NF037962">
    <property type="entry name" value="arsenic_eff"/>
    <property type="match status" value="1"/>
</dbReference>
<evidence type="ECO:0000256" key="1">
    <source>
        <dbReference type="SAM" id="Phobius"/>
    </source>
</evidence>
<feature type="transmembrane region" description="Helical" evidence="1">
    <location>
        <begin position="189"/>
        <end position="210"/>
    </location>
</feature>
<dbReference type="InterPro" id="IPR021552">
    <property type="entry name" value="ArsP_2"/>
</dbReference>
<feature type="transmembrane region" description="Helical" evidence="1">
    <location>
        <begin position="231"/>
        <end position="253"/>
    </location>
</feature>
<keyword evidence="1" id="KW-1133">Transmembrane helix</keyword>
<feature type="transmembrane region" description="Helical" evidence="1">
    <location>
        <begin position="110"/>
        <end position="129"/>
    </location>
</feature>
<keyword evidence="3" id="KW-1185">Reference proteome</keyword>
<reference evidence="3" key="1">
    <citation type="submission" date="2023-07" db="EMBL/GenBank/DDBJ databases">
        <title>Whole-genome sequencing of a new Methanosarcina sp. Z-7115.</title>
        <authorList>
            <person name="Zhilina T.N."/>
            <person name="Merkel A.Y."/>
        </authorList>
    </citation>
    <scope>NUCLEOTIDE SEQUENCE [LARGE SCALE GENOMIC DNA]</scope>
    <source>
        <strain evidence="3">Z-7115</strain>
    </source>
</reference>
<gene>
    <name evidence="2" type="ORF">RG963_06495</name>
</gene>
<organism evidence="2 3">
    <name type="scientific">Methanosarcina baikalica</name>
    <dbReference type="NCBI Taxonomy" id="3073890"/>
    <lineage>
        <taxon>Archaea</taxon>
        <taxon>Methanobacteriati</taxon>
        <taxon>Methanobacteriota</taxon>
        <taxon>Stenosarchaea group</taxon>
        <taxon>Methanomicrobia</taxon>
        <taxon>Methanosarcinales</taxon>
        <taxon>Methanosarcinaceae</taxon>
        <taxon>Methanosarcina</taxon>
    </lineage>
</organism>
<sequence>MEINSLFDIFLEALIDSAKMIPLLLISYVGIELVEYKYANKIREAVQKAGVFGPAVGAVTGSFPQCGISVVASALYTQRLTTIGTLLAVYLSTSDEAIPVILSQPDKAEIIVPLVITKIIIAIIGGYAVDFAFRKSNKETLAHIKAYAEGSDNKQHNHEIILEEKACCGHSASPSSVEFNPKEIILHPIIHTAKVFVFILSVSFAINFAIAQMGEEAFENLFLGSSVFQPFLVALFGLIPNCAASVAITMLYLKGAITYGSVIAGLCASGGLGLLVLFKEEKDKKDVLSILLLLFGISVSAGYVIQYIIY</sequence>
<protein>
    <submittedName>
        <fullName evidence="2">Manganese transporter</fullName>
    </submittedName>
</protein>
<keyword evidence="1" id="KW-0472">Membrane</keyword>
<evidence type="ECO:0000313" key="2">
    <source>
        <dbReference type="EMBL" id="MDR7665438.1"/>
    </source>
</evidence>
<name>A0ABU2D0E7_9EURY</name>
<dbReference type="Proteomes" id="UP001246244">
    <property type="component" value="Unassembled WGS sequence"/>
</dbReference>